<keyword evidence="4" id="KW-1185">Reference proteome</keyword>
<dbReference type="Pfam" id="PF04784">
    <property type="entry name" value="DUF547"/>
    <property type="match status" value="1"/>
</dbReference>
<protein>
    <submittedName>
        <fullName evidence="3">NudF-2</fullName>
    </submittedName>
</protein>
<comment type="caution">
    <text evidence="3">The sequence shown here is derived from an EMBL/GenBank/DDBJ whole genome shotgun (WGS) entry which is preliminary data.</text>
</comment>
<dbReference type="AlphaFoldDB" id="A0AAW2Z5L6"/>
<evidence type="ECO:0000256" key="1">
    <source>
        <dbReference type="SAM" id="SignalP"/>
    </source>
</evidence>
<evidence type="ECO:0000313" key="4">
    <source>
        <dbReference type="Proteomes" id="UP001431209"/>
    </source>
</evidence>
<reference evidence="3 4" key="1">
    <citation type="submission" date="2024-03" db="EMBL/GenBank/DDBJ databases">
        <title>The Acrasis kona genome and developmental transcriptomes reveal deep origins of eukaryotic multicellular pathways.</title>
        <authorList>
            <person name="Sheikh S."/>
            <person name="Fu C.-J."/>
            <person name="Brown M.W."/>
            <person name="Baldauf S.L."/>
        </authorList>
    </citation>
    <scope>NUCLEOTIDE SEQUENCE [LARGE SCALE GENOMIC DNA]</scope>
    <source>
        <strain evidence="3 4">ATCC MYA-3509</strain>
    </source>
</reference>
<feature type="domain" description="DUF547" evidence="2">
    <location>
        <begin position="71"/>
        <end position="187"/>
    </location>
</feature>
<evidence type="ECO:0000259" key="2">
    <source>
        <dbReference type="Pfam" id="PF04784"/>
    </source>
</evidence>
<gene>
    <name evidence="3" type="ORF">AKO1_004770</name>
</gene>
<name>A0AAW2Z5L6_9EUKA</name>
<proteinExistence type="predicted"/>
<dbReference type="PANTHER" id="PTHR34386:SF1">
    <property type="entry name" value="GLUTAREDOXIN-LIKE PROTEIN NRDH"/>
    <property type="match status" value="1"/>
</dbReference>
<dbReference type="InterPro" id="IPR006869">
    <property type="entry name" value="DUF547"/>
</dbReference>
<feature type="chain" id="PRO_5043598739" evidence="1">
    <location>
        <begin position="18"/>
        <end position="269"/>
    </location>
</feature>
<dbReference type="GO" id="GO:0009055">
    <property type="term" value="F:electron transfer activity"/>
    <property type="evidence" value="ECO:0007669"/>
    <property type="project" value="TreeGrafter"/>
</dbReference>
<dbReference type="GO" id="GO:0045454">
    <property type="term" value="P:cell redox homeostasis"/>
    <property type="evidence" value="ECO:0007669"/>
    <property type="project" value="TreeGrafter"/>
</dbReference>
<dbReference type="InterPro" id="IPR051548">
    <property type="entry name" value="Grx-like_ET"/>
</dbReference>
<sequence length="269" mass="30838">MKISLFIVLLFAFNVAAEIDHTLFVSAVYTTIYGGYIGPVLLETLDYKAIRSNAQFKAYISQISKPNEGSDLTTEETLALYLNAYSAYTIKLVSENPCIIRYGRYCYPTQSIRDLGTIKTDIWSLPHVTLLGLTMSLNDVRERIMNITSDPAFYGALSGTCISDPDITVFFPENIYEQVRTKMRRFIENKTKGARIYQETNTITLSKIFLWNRDAFLKHTGGDNILDYLEMIGDTKMKRQLESMKNATINYFFYDFKINDKLSLIKINT</sequence>
<evidence type="ECO:0000313" key="3">
    <source>
        <dbReference type="EMBL" id="KAL0484199.1"/>
    </source>
</evidence>
<dbReference type="PANTHER" id="PTHR34386">
    <property type="entry name" value="GLUTAREDOXIN"/>
    <property type="match status" value="1"/>
</dbReference>
<organism evidence="3 4">
    <name type="scientific">Acrasis kona</name>
    <dbReference type="NCBI Taxonomy" id="1008807"/>
    <lineage>
        <taxon>Eukaryota</taxon>
        <taxon>Discoba</taxon>
        <taxon>Heterolobosea</taxon>
        <taxon>Tetramitia</taxon>
        <taxon>Eutetramitia</taxon>
        <taxon>Acrasidae</taxon>
        <taxon>Acrasis</taxon>
    </lineage>
</organism>
<feature type="signal peptide" evidence="1">
    <location>
        <begin position="1"/>
        <end position="17"/>
    </location>
</feature>
<dbReference type="Proteomes" id="UP001431209">
    <property type="component" value="Unassembled WGS sequence"/>
</dbReference>
<accession>A0AAW2Z5L6</accession>
<dbReference type="EMBL" id="JAOPGA020001028">
    <property type="protein sequence ID" value="KAL0484199.1"/>
    <property type="molecule type" value="Genomic_DNA"/>
</dbReference>
<keyword evidence="1" id="KW-0732">Signal</keyword>